<evidence type="ECO:0000313" key="3">
    <source>
        <dbReference type="Proteomes" id="UP000194218"/>
    </source>
</evidence>
<dbReference type="AlphaFoldDB" id="A0A1W7CWR9"/>
<dbReference type="EMBL" id="CP021121">
    <property type="protein sequence ID" value="ARQ69185.1"/>
    <property type="molecule type" value="Genomic_DNA"/>
</dbReference>
<proteinExistence type="predicted"/>
<evidence type="ECO:0000313" key="2">
    <source>
        <dbReference type="EMBL" id="ARQ69185.1"/>
    </source>
</evidence>
<reference evidence="2 3" key="1">
    <citation type="submission" date="2017-05" db="EMBL/GenBank/DDBJ databases">
        <title>Complete genome sequence of Streptomyces sp. SCSIO 03032 revealed the diverse biosynthetic pathways for its bioactive secondary metabolites.</title>
        <authorList>
            <person name="Ma L."/>
            <person name="Zhu Y."/>
            <person name="Zhang W."/>
            <person name="Zhang G."/>
            <person name="Tian X."/>
            <person name="Zhang S."/>
            <person name="Zhang C."/>
        </authorList>
    </citation>
    <scope>NUCLEOTIDE SEQUENCE [LARGE SCALE GENOMIC DNA]</scope>
    <source>
        <strain evidence="2 3">SCSIO 03032</strain>
    </source>
</reference>
<organism evidence="2 3">
    <name type="scientific">Streptomyces marincola</name>
    <dbReference type="NCBI Taxonomy" id="2878388"/>
    <lineage>
        <taxon>Bacteria</taxon>
        <taxon>Bacillati</taxon>
        <taxon>Actinomycetota</taxon>
        <taxon>Actinomycetes</taxon>
        <taxon>Kitasatosporales</taxon>
        <taxon>Streptomycetaceae</taxon>
        <taxon>Streptomyces</taxon>
    </lineage>
</organism>
<dbReference type="RefSeq" id="WP_086158824.1">
    <property type="nucleotide sequence ID" value="NZ_CP021121.1"/>
</dbReference>
<dbReference type="Proteomes" id="UP000194218">
    <property type="component" value="Chromosome"/>
</dbReference>
<name>A0A1W7CWR9_9ACTN</name>
<feature type="region of interest" description="Disordered" evidence="1">
    <location>
        <begin position="1"/>
        <end position="37"/>
    </location>
</feature>
<dbReference type="KEGG" id="smao:CAG99_10200"/>
<keyword evidence="3" id="KW-1185">Reference proteome</keyword>
<feature type="compositionally biased region" description="Basic residues" evidence="1">
    <location>
        <begin position="1"/>
        <end position="22"/>
    </location>
</feature>
<gene>
    <name evidence="2" type="ORF">CAG99_10200</name>
</gene>
<protein>
    <submittedName>
        <fullName evidence="2">Uncharacterized protein</fullName>
    </submittedName>
</protein>
<sequence length="76" mass="8710">MPAYRRTVRQRPDRRRTQNGRQRRADAGPPVRLTDTDRTDALLLTSLMTPDALSTARCRTLGDQRRLLHAALTPRT</sequence>
<evidence type="ECO:0000256" key="1">
    <source>
        <dbReference type="SAM" id="MobiDB-lite"/>
    </source>
</evidence>
<accession>A0A1W7CWR9</accession>